<dbReference type="InterPro" id="IPR013517">
    <property type="entry name" value="FG-GAP"/>
</dbReference>
<dbReference type="EMBL" id="JACJQH010000009">
    <property type="protein sequence ID" value="MBD2195410.1"/>
    <property type="molecule type" value="Genomic_DNA"/>
</dbReference>
<dbReference type="InterPro" id="IPR047746">
    <property type="entry name" value="Dae2/Tae2-like"/>
</dbReference>
<sequence length="656" mass="70663">MFENPESGIDSLLGELNCAANFINSSSFNSLLADWQEFTSQQLLTLAGETLIQAWQNQGEPSQALVYAAGSIFKSDFAANAQIAFGDAFDVNQAEALGTEILGGNYGVLPDLQFLSDANMNGALGAYANSTNTIYINRDFLTQSSDNPIAIAKILVEETGHFLDAYASYIDSPGDEGEILTDLISGQQLTVDELTQLRAEDDSTTIFLNGQFLKVEQRVNKDDFNGDGISDILLRNSTSIDTWLVNSNAQVVAPTRAGNAPVDWQIQGTGDFNGDRISDILLRNGTSIDTWLVNSNAQVVAPTRAGNAPVDWQIQGTGDFNGDGISDILLRNGTSIDVWLVNSNGQVAAPTRLGNAPVDWQIQGTGDFNGDGISDILLRNGMSLDVWLVNSNAQVAAPTRAGNAPIDWQIQGTGDFNGDGISDILLRNSTSIDAWLVNSNGRITTTTRVGNAPVDWQIQGTGDFNGDRISDIVLRNGTSIDAWLVNSNAQVTAPTRAGNAPVDWKIQLSPVNLTAPLGLMTSSQKLTTLVDGQLNGLSFDMDGYYGAQCWDLVAYATGNNTSTYNWKCGENVMANGNIAIGTAIATFLGPNQTYDTPPNYSSQHTAIFAGYGVEYGVAGFYVWDQNWNWKQYVQKHFIRSNGSGTSDADNYYVIQV</sequence>
<accession>A0ABR8A5Y2</accession>
<dbReference type="PANTHER" id="PTHR46580:SF2">
    <property type="entry name" value="MAM DOMAIN-CONTAINING PROTEIN"/>
    <property type="match status" value="1"/>
</dbReference>
<keyword evidence="1" id="KW-0732">Signal</keyword>
<dbReference type="Gene3D" id="2.130.10.130">
    <property type="entry name" value="Integrin alpha, N-terminal"/>
    <property type="match status" value="1"/>
</dbReference>
<dbReference type="PANTHER" id="PTHR46580">
    <property type="entry name" value="SENSOR KINASE-RELATED"/>
    <property type="match status" value="1"/>
</dbReference>
<keyword evidence="3" id="KW-1185">Reference proteome</keyword>
<dbReference type="SUPFAM" id="SSF69318">
    <property type="entry name" value="Integrin alpha N-terminal domain"/>
    <property type="match status" value="1"/>
</dbReference>
<gene>
    <name evidence="2" type="ORF">H6G24_07885</name>
</gene>
<proteinExistence type="predicted"/>
<evidence type="ECO:0000313" key="2">
    <source>
        <dbReference type="EMBL" id="MBD2195410.1"/>
    </source>
</evidence>
<reference evidence="2 3" key="1">
    <citation type="journal article" date="2020" name="ISME J.">
        <title>Comparative genomics reveals insights into cyanobacterial evolution and habitat adaptation.</title>
        <authorList>
            <person name="Chen M.Y."/>
            <person name="Teng W.K."/>
            <person name="Zhao L."/>
            <person name="Hu C.X."/>
            <person name="Zhou Y.K."/>
            <person name="Han B.P."/>
            <person name="Song L.R."/>
            <person name="Shu W.S."/>
        </authorList>
    </citation>
    <scope>NUCLEOTIDE SEQUENCE [LARGE SCALE GENOMIC DNA]</scope>
    <source>
        <strain evidence="2 3">FACHB-288</strain>
    </source>
</reference>
<evidence type="ECO:0000313" key="3">
    <source>
        <dbReference type="Proteomes" id="UP000658514"/>
    </source>
</evidence>
<dbReference type="RefSeq" id="WP_190539543.1">
    <property type="nucleotide sequence ID" value="NZ_CAWPNO010000128.1"/>
</dbReference>
<dbReference type="InterPro" id="IPR028994">
    <property type="entry name" value="Integrin_alpha_N"/>
</dbReference>
<dbReference type="Proteomes" id="UP000658514">
    <property type="component" value="Unassembled WGS sequence"/>
</dbReference>
<evidence type="ECO:0000256" key="1">
    <source>
        <dbReference type="ARBA" id="ARBA00022729"/>
    </source>
</evidence>
<organism evidence="2 3">
    <name type="scientific">Calothrix parietina FACHB-288</name>
    <dbReference type="NCBI Taxonomy" id="2692896"/>
    <lineage>
        <taxon>Bacteria</taxon>
        <taxon>Bacillati</taxon>
        <taxon>Cyanobacteriota</taxon>
        <taxon>Cyanophyceae</taxon>
        <taxon>Nostocales</taxon>
        <taxon>Calotrichaceae</taxon>
        <taxon>Calothrix</taxon>
    </lineage>
</organism>
<name>A0ABR8A5Y2_9CYAN</name>
<comment type="caution">
    <text evidence="2">The sequence shown here is derived from an EMBL/GenBank/DDBJ whole genome shotgun (WGS) entry which is preliminary data.</text>
</comment>
<protein>
    <submittedName>
        <fullName evidence="2">VCBS repeat-containing protein</fullName>
    </submittedName>
</protein>
<dbReference type="Pfam" id="PF13517">
    <property type="entry name" value="FG-GAP_3"/>
    <property type="match status" value="2"/>
</dbReference>
<dbReference type="NCBIfam" id="NF033857">
    <property type="entry name" value="BPSL0067_fam"/>
    <property type="match status" value="1"/>
</dbReference>